<sequence>MTSRIPGRLARRALGLAAAGLVAATGLAQAQPQGQSPPASYPNRPIRIVVPFAAGGGVDTVSRPLAQALSGILGQPVVIDNRPGAAGNIGMEHVAESPPDGYTILHSNSGVLVTNPILYSNTRARPSRDLLPVGQVTTDPLLYIIPASLPVKDLREFVAYARARPGQVSFASGGAGGVTHLVGELFAIRAGLQLIHVPYRGAAPALTDLIAGRVQLMFDTLGLVQSHQGANSIRLLAVATPERLAALPDIPTAAEAGVPGAEVNSWQALMAPARTDPAIVAKLTAALKQALASPELLRLYAERGFLPTFNPPEVVRDNIESETATWTEVIRQAEIKLE</sequence>
<dbReference type="SUPFAM" id="SSF53850">
    <property type="entry name" value="Periplasmic binding protein-like II"/>
    <property type="match status" value="1"/>
</dbReference>
<keyword evidence="4" id="KW-1185">Reference proteome</keyword>
<dbReference type="CDD" id="cd07012">
    <property type="entry name" value="PBP2_Bug_TTT"/>
    <property type="match status" value="1"/>
</dbReference>
<dbReference type="PANTHER" id="PTHR42928">
    <property type="entry name" value="TRICARBOXYLATE-BINDING PROTEIN"/>
    <property type="match status" value="1"/>
</dbReference>
<evidence type="ECO:0000313" key="3">
    <source>
        <dbReference type="EMBL" id="MBP0496524.1"/>
    </source>
</evidence>
<evidence type="ECO:0000256" key="2">
    <source>
        <dbReference type="SAM" id="SignalP"/>
    </source>
</evidence>
<dbReference type="AlphaFoldDB" id="A0A940N4L9"/>
<dbReference type="InterPro" id="IPR005064">
    <property type="entry name" value="BUG"/>
</dbReference>
<organism evidence="3 4">
    <name type="scientific">Roseomonas indoligenes</name>
    <dbReference type="NCBI Taxonomy" id="2820811"/>
    <lineage>
        <taxon>Bacteria</taxon>
        <taxon>Pseudomonadati</taxon>
        <taxon>Pseudomonadota</taxon>
        <taxon>Alphaproteobacteria</taxon>
        <taxon>Acetobacterales</taxon>
        <taxon>Roseomonadaceae</taxon>
        <taxon>Roseomonas</taxon>
    </lineage>
</organism>
<comment type="caution">
    <text evidence="3">The sequence shown here is derived from an EMBL/GenBank/DDBJ whole genome shotgun (WGS) entry which is preliminary data.</text>
</comment>
<proteinExistence type="inferred from homology"/>
<dbReference type="RefSeq" id="WP_209377311.1">
    <property type="nucleotide sequence ID" value="NZ_JAGIZA010000045.1"/>
</dbReference>
<dbReference type="Gene3D" id="3.40.190.10">
    <property type="entry name" value="Periplasmic binding protein-like II"/>
    <property type="match status" value="1"/>
</dbReference>
<feature type="signal peptide" evidence="2">
    <location>
        <begin position="1"/>
        <end position="30"/>
    </location>
</feature>
<evidence type="ECO:0000313" key="4">
    <source>
        <dbReference type="Proteomes" id="UP000677537"/>
    </source>
</evidence>
<gene>
    <name evidence="3" type="ORF">J5Y10_27345</name>
</gene>
<dbReference type="PANTHER" id="PTHR42928:SF5">
    <property type="entry name" value="BLR1237 PROTEIN"/>
    <property type="match status" value="1"/>
</dbReference>
<dbReference type="InterPro" id="IPR042100">
    <property type="entry name" value="Bug_dom1"/>
</dbReference>
<protein>
    <submittedName>
        <fullName evidence="3">Tripartite tricarboxylate transporter substrate binding protein</fullName>
    </submittedName>
</protein>
<dbReference type="Pfam" id="PF03401">
    <property type="entry name" value="TctC"/>
    <property type="match status" value="1"/>
</dbReference>
<reference evidence="3" key="1">
    <citation type="submission" date="2021-03" db="EMBL/GenBank/DDBJ databases">
        <authorList>
            <person name="So Y."/>
        </authorList>
    </citation>
    <scope>NUCLEOTIDE SEQUENCE</scope>
    <source>
        <strain evidence="3">SG15</strain>
    </source>
</reference>
<dbReference type="Proteomes" id="UP000677537">
    <property type="component" value="Unassembled WGS sequence"/>
</dbReference>
<dbReference type="PIRSF" id="PIRSF017082">
    <property type="entry name" value="YflP"/>
    <property type="match status" value="1"/>
</dbReference>
<dbReference type="Gene3D" id="3.40.190.150">
    <property type="entry name" value="Bordetella uptake gene, domain 1"/>
    <property type="match status" value="1"/>
</dbReference>
<name>A0A940N4L9_9PROT</name>
<feature type="chain" id="PRO_5036768336" evidence="2">
    <location>
        <begin position="31"/>
        <end position="338"/>
    </location>
</feature>
<evidence type="ECO:0000256" key="1">
    <source>
        <dbReference type="ARBA" id="ARBA00006987"/>
    </source>
</evidence>
<dbReference type="EMBL" id="JAGIZA010000045">
    <property type="protein sequence ID" value="MBP0496524.1"/>
    <property type="molecule type" value="Genomic_DNA"/>
</dbReference>
<keyword evidence="2" id="KW-0732">Signal</keyword>
<accession>A0A940N4L9</accession>
<comment type="similarity">
    <text evidence="1">Belongs to the UPF0065 (bug) family.</text>
</comment>